<dbReference type="Gene3D" id="3.30.750.24">
    <property type="entry name" value="STAS domain"/>
    <property type="match status" value="1"/>
</dbReference>
<evidence type="ECO:0000259" key="1">
    <source>
        <dbReference type="PROSITE" id="PS50801"/>
    </source>
</evidence>
<proteinExistence type="predicted"/>
<dbReference type="CDD" id="cd07043">
    <property type="entry name" value="STAS_anti-anti-sigma_factors"/>
    <property type="match status" value="1"/>
</dbReference>
<reference evidence="2 3" key="1">
    <citation type="submission" date="2024-10" db="EMBL/GenBank/DDBJ databases">
        <title>The Natural Products Discovery Center: Release of the First 8490 Sequenced Strains for Exploring Actinobacteria Biosynthetic Diversity.</title>
        <authorList>
            <person name="Kalkreuter E."/>
            <person name="Kautsar S.A."/>
            <person name="Yang D."/>
            <person name="Bader C.D."/>
            <person name="Teijaro C.N."/>
            <person name="Fluegel L."/>
            <person name="Davis C.M."/>
            <person name="Simpson J.R."/>
            <person name="Lauterbach L."/>
            <person name="Steele A.D."/>
            <person name="Gui C."/>
            <person name="Meng S."/>
            <person name="Li G."/>
            <person name="Viehrig K."/>
            <person name="Ye F."/>
            <person name="Su P."/>
            <person name="Kiefer A.F."/>
            <person name="Nichols A."/>
            <person name="Cepeda A.J."/>
            <person name="Yan W."/>
            <person name="Fan B."/>
            <person name="Jiang Y."/>
            <person name="Adhikari A."/>
            <person name="Zheng C.-J."/>
            <person name="Schuster L."/>
            <person name="Cowan T.M."/>
            <person name="Smanski M.J."/>
            <person name="Chevrette M.G."/>
            <person name="De Carvalho L.P.S."/>
            <person name="Shen B."/>
        </authorList>
    </citation>
    <scope>NUCLEOTIDE SEQUENCE [LARGE SCALE GENOMIC DNA]</scope>
    <source>
        <strain evidence="2 3">NPDC050545</strain>
    </source>
</reference>
<evidence type="ECO:0000313" key="2">
    <source>
        <dbReference type="EMBL" id="MFI6499906.1"/>
    </source>
</evidence>
<comment type="caution">
    <text evidence="2">The sequence shown here is derived from an EMBL/GenBank/DDBJ whole genome shotgun (WGS) entry which is preliminary data.</text>
</comment>
<dbReference type="PROSITE" id="PS50801">
    <property type="entry name" value="STAS"/>
    <property type="match status" value="1"/>
</dbReference>
<dbReference type="RefSeq" id="WP_397083500.1">
    <property type="nucleotide sequence ID" value="NZ_JBITGY010000005.1"/>
</dbReference>
<dbReference type="InterPro" id="IPR036513">
    <property type="entry name" value="STAS_dom_sf"/>
</dbReference>
<accession>A0ABW7YVJ8</accession>
<gene>
    <name evidence="2" type="ORF">ACIBG2_21140</name>
</gene>
<dbReference type="EMBL" id="JBITGY010000005">
    <property type="protein sequence ID" value="MFI6499906.1"/>
    <property type="molecule type" value="Genomic_DNA"/>
</dbReference>
<evidence type="ECO:0000313" key="3">
    <source>
        <dbReference type="Proteomes" id="UP001612741"/>
    </source>
</evidence>
<dbReference type="Pfam" id="PF01740">
    <property type="entry name" value="STAS"/>
    <property type="match status" value="1"/>
</dbReference>
<protein>
    <submittedName>
        <fullName evidence="2">STAS domain-containing protein</fullName>
    </submittedName>
</protein>
<name>A0ABW7YVJ8_9ACTN</name>
<organism evidence="2 3">
    <name type="scientific">Nonomuraea typhae</name>
    <dbReference type="NCBI Taxonomy" id="2603600"/>
    <lineage>
        <taxon>Bacteria</taxon>
        <taxon>Bacillati</taxon>
        <taxon>Actinomycetota</taxon>
        <taxon>Actinomycetes</taxon>
        <taxon>Streptosporangiales</taxon>
        <taxon>Streptosporangiaceae</taxon>
        <taxon>Nonomuraea</taxon>
    </lineage>
</organism>
<dbReference type="InterPro" id="IPR002645">
    <property type="entry name" value="STAS_dom"/>
</dbReference>
<dbReference type="SUPFAM" id="SSF52091">
    <property type="entry name" value="SpoIIaa-like"/>
    <property type="match status" value="1"/>
</dbReference>
<dbReference type="Proteomes" id="UP001612741">
    <property type="component" value="Unassembled WGS sequence"/>
</dbReference>
<feature type="domain" description="STAS" evidence="1">
    <location>
        <begin position="47"/>
        <end position="112"/>
    </location>
</feature>
<sequence>MPDVQKSEHGACTVLRIVGPFGASIGEPGPAARLRDVMLSIPTPPCVVLDLGAMTSWDDATIGALIAAGKRAWSAGGWLVIAAAAPDLVERFRAAALPFELYDTTADAVAAFGQG</sequence>
<keyword evidence="3" id="KW-1185">Reference proteome</keyword>